<evidence type="ECO:0000256" key="1">
    <source>
        <dbReference type="ARBA" id="ARBA00004167"/>
    </source>
</evidence>
<dbReference type="CDD" id="cd16454">
    <property type="entry name" value="RING-H2_PA-TM-RING"/>
    <property type="match status" value="1"/>
</dbReference>
<dbReference type="GO" id="GO:0016740">
    <property type="term" value="F:transferase activity"/>
    <property type="evidence" value="ECO:0007669"/>
    <property type="project" value="UniProtKB-KW"/>
</dbReference>
<evidence type="ECO:0000256" key="5">
    <source>
        <dbReference type="ARBA" id="ARBA00022723"/>
    </source>
</evidence>
<name>A0A8S9ZS45_9BILA</name>
<evidence type="ECO:0000256" key="7">
    <source>
        <dbReference type="ARBA" id="ARBA00022786"/>
    </source>
</evidence>
<dbReference type="AlphaFoldDB" id="A0A8S9ZS45"/>
<evidence type="ECO:0000256" key="10">
    <source>
        <dbReference type="ARBA" id="ARBA00023136"/>
    </source>
</evidence>
<evidence type="ECO:0000256" key="9">
    <source>
        <dbReference type="ARBA" id="ARBA00022989"/>
    </source>
</evidence>
<proteinExistence type="predicted"/>
<dbReference type="Pfam" id="PF13639">
    <property type="entry name" value="zf-RING_2"/>
    <property type="match status" value="1"/>
</dbReference>
<evidence type="ECO:0000313" key="13">
    <source>
        <dbReference type="EMBL" id="KAF7636086.1"/>
    </source>
</evidence>
<dbReference type="InterPro" id="IPR013083">
    <property type="entry name" value="Znf_RING/FYVE/PHD"/>
</dbReference>
<dbReference type="Proteomes" id="UP000605970">
    <property type="component" value="Unassembled WGS sequence"/>
</dbReference>
<feature type="non-terminal residue" evidence="13">
    <location>
        <position position="1"/>
    </location>
</feature>
<dbReference type="InterPro" id="IPR001841">
    <property type="entry name" value="Znf_RING"/>
</dbReference>
<feature type="domain" description="RING-type" evidence="12">
    <location>
        <begin position="253"/>
        <end position="293"/>
    </location>
</feature>
<evidence type="ECO:0000256" key="2">
    <source>
        <dbReference type="ARBA" id="ARBA00004906"/>
    </source>
</evidence>
<evidence type="ECO:0000256" key="6">
    <source>
        <dbReference type="ARBA" id="ARBA00022771"/>
    </source>
</evidence>
<keyword evidence="14" id="KW-1185">Reference proteome</keyword>
<evidence type="ECO:0000256" key="3">
    <source>
        <dbReference type="ARBA" id="ARBA00022679"/>
    </source>
</evidence>
<dbReference type="GO" id="GO:0008270">
    <property type="term" value="F:zinc ion binding"/>
    <property type="evidence" value="ECO:0007669"/>
    <property type="project" value="UniProtKB-KW"/>
</dbReference>
<dbReference type="SMART" id="SM00184">
    <property type="entry name" value="RING"/>
    <property type="match status" value="1"/>
</dbReference>
<dbReference type="GO" id="GO:0016020">
    <property type="term" value="C:membrane"/>
    <property type="evidence" value="ECO:0007669"/>
    <property type="project" value="UniProtKB-SubCell"/>
</dbReference>
<dbReference type="Gene3D" id="3.30.40.10">
    <property type="entry name" value="Zinc/RING finger domain, C3HC4 (zinc finger)"/>
    <property type="match status" value="1"/>
</dbReference>
<keyword evidence="8" id="KW-0862">Zinc</keyword>
<dbReference type="PANTHER" id="PTHR45768">
    <property type="entry name" value="E3 UBIQUITIN-PROTEIN LIGASE RNF13-LIKE"/>
    <property type="match status" value="1"/>
</dbReference>
<keyword evidence="10" id="KW-0472">Membrane</keyword>
<sequence>NPIFARKVANYLALHKNFKTEFLAETIDGQWLFFRGISKNSIDDGLEIYFSEIKKFMGEKMDNKLLKESMNEFGNKRKFKVKEIFPKIQEFLVELESDYLKLEIDYLILETNYFHKLEKQSICLVKFIEENFGIDNIIGYEANEVINEETVVDNYFKINYNGNYYVYRFNQEFDFINKYYFSTPEYKELFKCNKFIKEARPFEVDVNGRRFIDLNKLYKRFNPKQLYFNYIPIFTHEEKIKFYSNLIEKEEKCSICLEEFVSKENIITSCGHLFHINCIDPWLLNNGTCPLCRADLLTPKLTEP</sequence>
<dbReference type="EMBL" id="JABEBT010000034">
    <property type="protein sequence ID" value="KAF7636086.1"/>
    <property type="molecule type" value="Genomic_DNA"/>
</dbReference>
<comment type="subcellular location">
    <subcellularLocation>
        <location evidence="1">Membrane</location>
        <topology evidence="1">Single-pass membrane protein</topology>
    </subcellularLocation>
</comment>
<evidence type="ECO:0000256" key="11">
    <source>
        <dbReference type="PROSITE-ProRule" id="PRU00175"/>
    </source>
</evidence>
<keyword evidence="3" id="KW-0808">Transferase</keyword>
<keyword evidence="7" id="KW-0833">Ubl conjugation pathway</keyword>
<evidence type="ECO:0000259" key="12">
    <source>
        <dbReference type="PROSITE" id="PS50089"/>
    </source>
</evidence>
<keyword evidence="9" id="KW-1133">Transmembrane helix</keyword>
<organism evidence="13 14">
    <name type="scientific">Meloidogyne graminicola</name>
    <dbReference type="NCBI Taxonomy" id="189291"/>
    <lineage>
        <taxon>Eukaryota</taxon>
        <taxon>Metazoa</taxon>
        <taxon>Ecdysozoa</taxon>
        <taxon>Nematoda</taxon>
        <taxon>Chromadorea</taxon>
        <taxon>Rhabditida</taxon>
        <taxon>Tylenchina</taxon>
        <taxon>Tylenchomorpha</taxon>
        <taxon>Tylenchoidea</taxon>
        <taxon>Meloidogynidae</taxon>
        <taxon>Meloidogyninae</taxon>
        <taxon>Meloidogyne</taxon>
    </lineage>
</organism>
<evidence type="ECO:0000256" key="8">
    <source>
        <dbReference type="ARBA" id="ARBA00022833"/>
    </source>
</evidence>
<dbReference type="PROSITE" id="PS50089">
    <property type="entry name" value="ZF_RING_2"/>
    <property type="match status" value="1"/>
</dbReference>
<evidence type="ECO:0000313" key="14">
    <source>
        <dbReference type="Proteomes" id="UP000605970"/>
    </source>
</evidence>
<dbReference type="OrthoDB" id="9984778at2759"/>
<gene>
    <name evidence="13" type="ORF">Mgra_00004532</name>
</gene>
<dbReference type="PANTHER" id="PTHR45768:SF18">
    <property type="entry name" value="RING-H2 FINGER PROTEIN ATL47-RELATED"/>
    <property type="match status" value="1"/>
</dbReference>
<dbReference type="SUPFAM" id="SSF57850">
    <property type="entry name" value="RING/U-box"/>
    <property type="match status" value="1"/>
</dbReference>
<keyword evidence="4" id="KW-0812">Transmembrane</keyword>
<comment type="pathway">
    <text evidence="2">Protein modification; protein ubiquitination.</text>
</comment>
<protein>
    <recommendedName>
        <fullName evidence="12">RING-type domain-containing protein</fullName>
    </recommendedName>
</protein>
<accession>A0A8S9ZS45</accession>
<reference evidence="13" key="1">
    <citation type="journal article" date="2020" name="Ecol. Evol.">
        <title>Genome structure and content of the rice root-knot nematode (Meloidogyne graminicola).</title>
        <authorList>
            <person name="Phan N.T."/>
            <person name="Danchin E.G.J."/>
            <person name="Klopp C."/>
            <person name="Perfus-Barbeoch L."/>
            <person name="Kozlowski D.K."/>
            <person name="Koutsovoulos G.D."/>
            <person name="Lopez-Roques C."/>
            <person name="Bouchez O."/>
            <person name="Zahm M."/>
            <person name="Besnard G."/>
            <person name="Bellafiore S."/>
        </authorList>
    </citation>
    <scope>NUCLEOTIDE SEQUENCE</scope>
    <source>
        <strain evidence="13">VN-18</strain>
    </source>
</reference>
<keyword evidence="5" id="KW-0479">Metal-binding</keyword>
<keyword evidence="6 11" id="KW-0863">Zinc-finger</keyword>
<evidence type="ECO:0000256" key="4">
    <source>
        <dbReference type="ARBA" id="ARBA00022692"/>
    </source>
</evidence>
<comment type="caution">
    <text evidence="13">The sequence shown here is derived from an EMBL/GenBank/DDBJ whole genome shotgun (WGS) entry which is preliminary data.</text>
</comment>